<proteinExistence type="predicted"/>
<dbReference type="EMBL" id="CAJNDS010000292">
    <property type="protein sequence ID" value="CAE7039884.1"/>
    <property type="molecule type" value="Genomic_DNA"/>
</dbReference>
<name>A0A812INH6_9DINO</name>
<sequence length="84" mass="9278">MCWNAGIKSSAATGRKACLGRTGPLRSAWTSCLPMPRFPAARAARMARVSVTRPKWSPAFQRSSLTSARMWDLISGPWRSAKRL</sequence>
<dbReference type="AlphaFoldDB" id="A0A812INH6"/>
<protein>
    <submittedName>
        <fullName evidence="1">Uncharacterized protein</fullName>
    </submittedName>
</protein>
<organism evidence="1 2">
    <name type="scientific">Symbiodinium natans</name>
    <dbReference type="NCBI Taxonomy" id="878477"/>
    <lineage>
        <taxon>Eukaryota</taxon>
        <taxon>Sar</taxon>
        <taxon>Alveolata</taxon>
        <taxon>Dinophyceae</taxon>
        <taxon>Suessiales</taxon>
        <taxon>Symbiodiniaceae</taxon>
        <taxon>Symbiodinium</taxon>
    </lineage>
</organism>
<gene>
    <name evidence="1" type="ORF">SNAT2548_LOCUS4729</name>
</gene>
<comment type="caution">
    <text evidence="1">The sequence shown here is derived from an EMBL/GenBank/DDBJ whole genome shotgun (WGS) entry which is preliminary data.</text>
</comment>
<keyword evidence="2" id="KW-1185">Reference proteome</keyword>
<evidence type="ECO:0000313" key="2">
    <source>
        <dbReference type="Proteomes" id="UP000604046"/>
    </source>
</evidence>
<reference evidence="1" key="1">
    <citation type="submission" date="2021-02" db="EMBL/GenBank/DDBJ databases">
        <authorList>
            <person name="Dougan E. K."/>
            <person name="Rhodes N."/>
            <person name="Thang M."/>
            <person name="Chan C."/>
        </authorList>
    </citation>
    <scope>NUCLEOTIDE SEQUENCE</scope>
</reference>
<evidence type="ECO:0000313" key="1">
    <source>
        <dbReference type="EMBL" id="CAE7039884.1"/>
    </source>
</evidence>
<dbReference type="Proteomes" id="UP000604046">
    <property type="component" value="Unassembled WGS sequence"/>
</dbReference>
<accession>A0A812INH6</accession>